<evidence type="ECO:0000313" key="2">
    <source>
        <dbReference type="Proteomes" id="UP000013248"/>
    </source>
</evidence>
<dbReference type="Proteomes" id="UP000013248">
    <property type="component" value="Unassembled WGS sequence"/>
</dbReference>
<evidence type="ECO:0008006" key="3">
    <source>
        <dbReference type="Google" id="ProtNLM"/>
    </source>
</evidence>
<name>N9M2D3_9GAMM</name>
<evidence type="ECO:0000313" key="1">
    <source>
        <dbReference type="EMBL" id="ENX02654.1"/>
    </source>
</evidence>
<dbReference type="AlphaFoldDB" id="N9M2D3"/>
<organism evidence="1 2">
    <name type="scientific">Acinetobacter modestus</name>
    <dbReference type="NCBI Taxonomy" id="1776740"/>
    <lineage>
        <taxon>Bacteria</taxon>
        <taxon>Pseudomonadati</taxon>
        <taxon>Pseudomonadota</taxon>
        <taxon>Gammaproteobacteria</taxon>
        <taxon>Moraxellales</taxon>
        <taxon>Moraxellaceae</taxon>
        <taxon>Acinetobacter</taxon>
    </lineage>
</organism>
<dbReference type="RefSeq" id="WP_005215695.1">
    <property type="nucleotide sequence ID" value="NZ_KB850089.1"/>
</dbReference>
<gene>
    <name evidence="1" type="ORF">F900_01100</name>
</gene>
<dbReference type="eggNOG" id="ENOG5031RZ6">
    <property type="taxonomic scope" value="Bacteria"/>
</dbReference>
<dbReference type="STRING" id="1217705.F900_01100"/>
<sequence length="91" mass="9912">MSIPLIKTPGQYFEVNTNTQRSGLPQNKHKILFVTDDNQPESTTMPVNLDSKAKADTTFGENSVVGRMVAAAIATNRFMDVQGLGKSQAEI</sequence>
<dbReference type="PATRIC" id="fig|1217705.3.peg.1055"/>
<proteinExistence type="predicted"/>
<accession>N9M2D3</accession>
<reference evidence="1 2" key="1">
    <citation type="submission" date="2013-02" db="EMBL/GenBank/DDBJ databases">
        <title>The Genome Sequence of Acinetobacter sp. ANC 3862.</title>
        <authorList>
            <consortium name="The Broad Institute Genome Sequencing Platform"/>
            <consortium name="The Broad Institute Genome Sequencing Center for Infectious Disease"/>
            <person name="Cerqueira G."/>
            <person name="Feldgarden M."/>
            <person name="Courvalin P."/>
            <person name="Perichon B."/>
            <person name="Grillot-Courvalin C."/>
            <person name="Clermont D."/>
            <person name="Rocha E."/>
            <person name="Yoon E.-J."/>
            <person name="Nemec A."/>
            <person name="Walker B."/>
            <person name="Young S.K."/>
            <person name="Zeng Q."/>
            <person name="Gargeya S."/>
            <person name="Fitzgerald M."/>
            <person name="Haas B."/>
            <person name="Abouelleil A."/>
            <person name="Alvarado L."/>
            <person name="Arachchi H.M."/>
            <person name="Berlin A.M."/>
            <person name="Chapman S.B."/>
            <person name="Dewar J."/>
            <person name="Goldberg J."/>
            <person name="Griggs A."/>
            <person name="Gujja S."/>
            <person name="Hansen M."/>
            <person name="Howarth C."/>
            <person name="Imamovic A."/>
            <person name="Larimer J."/>
            <person name="McCowan C."/>
            <person name="Murphy C."/>
            <person name="Neiman D."/>
            <person name="Pearson M."/>
            <person name="Priest M."/>
            <person name="Roberts A."/>
            <person name="Saif S."/>
            <person name="Shea T."/>
            <person name="Sisk P."/>
            <person name="Sykes S."/>
            <person name="Wortman J."/>
            <person name="Nusbaum C."/>
            <person name="Birren B."/>
        </authorList>
    </citation>
    <scope>NUCLEOTIDE SEQUENCE [LARGE SCALE GENOMIC DNA]</scope>
    <source>
        <strain evidence="1 2">ANC 3862</strain>
    </source>
</reference>
<dbReference type="HOGENOM" id="CLU_169427_0_0_6"/>
<comment type="caution">
    <text evidence="1">The sequence shown here is derived from an EMBL/GenBank/DDBJ whole genome shotgun (WGS) entry which is preliminary data.</text>
</comment>
<dbReference type="EMBL" id="APRP01000014">
    <property type="protein sequence ID" value="ENX02654.1"/>
    <property type="molecule type" value="Genomic_DNA"/>
</dbReference>
<protein>
    <recommendedName>
        <fullName evidence="3">Phage tail sheath protein</fullName>
    </recommendedName>
</protein>